<keyword evidence="3" id="KW-0479">Metal-binding</keyword>
<gene>
    <name evidence="7" type="ORF">D0Y65_049596</name>
</gene>
<dbReference type="Proteomes" id="UP000289340">
    <property type="component" value="Chromosome 18"/>
</dbReference>
<dbReference type="GO" id="GO:0005634">
    <property type="term" value="C:nucleus"/>
    <property type="evidence" value="ECO:0007669"/>
    <property type="project" value="TreeGrafter"/>
</dbReference>
<keyword evidence="4" id="KW-0863">Zinc-finger</keyword>
<dbReference type="NCBIfam" id="TIGR01566">
    <property type="entry name" value="ZF_HD_prot_N"/>
    <property type="match status" value="1"/>
</dbReference>
<comment type="caution">
    <text evidence="7">The sequence shown here is derived from an EMBL/GenBank/DDBJ whole genome shotgun (WGS) entry which is preliminary data.</text>
</comment>
<comment type="subcellular location">
    <subcellularLocation>
        <location evidence="1">Cytoplasm</location>
    </subcellularLocation>
</comment>
<dbReference type="PANTHER" id="PTHR31948">
    <property type="entry name" value="ZINC-FINGER HOMEODOMAIN PROTEIN 2"/>
    <property type="match status" value="1"/>
</dbReference>
<evidence type="ECO:0000313" key="8">
    <source>
        <dbReference type="Proteomes" id="UP000289340"/>
    </source>
</evidence>
<name>A0A445FXS9_GLYSO</name>
<evidence type="ECO:0000259" key="6">
    <source>
        <dbReference type="PROSITE" id="PS51523"/>
    </source>
</evidence>
<evidence type="ECO:0000256" key="5">
    <source>
        <dbReference type="ARBA" id="ARBA00022833"/>
    </source>
</evidence>
<reference evidence="7 8" key="1">
    <citation type="submission" date="2018-09" db="EMBL/GenBank/DDBJ databases">
        <title>A high-quality reference genome of wild soybean provides a powerful tool to mine soybean genomes.</title>
        <authorList>
            <person name="Xie M."/>
            <person name="Chung C.Y.L."/>
            <person name="Li M.-W."/>
            <person name="Wong F.-L."/>
            <person name="Chan T.-F."/>
            <person name="Lam H.-M."/>
        </authorList>
    </citation>
    <scope>NUCLEOTIDE SEQUENCE [LARGE SCALE GENOMIC DNA]</scope>
    <source>
        <strain evidence="8">cv. W05</strain>
        <tissue evidence="7">Hypocotyl of etiolated seedlings</tissue>
    </source>
</reference>
<evidence type="ECO:0000256" key="1">
    <source>
        <dbReference type="ARBA" id="ARBA00004496"/>
    </source>
</evidence>
<dbReference type="GO" id="GO:0008270">
    <property type="term" value="F:zinc ion binding"/>
    <property type="evidence" value="ECO:0007669"/>
    <property type="project" value="UniProtKB-KW"/>
</dbReference>
<dbReference type="InterPro" id="IPR006456">
    <property type="entry name" value="ZF_HD_homeobox_Cys/His_dimer"/>
</dbReference>
<dbReference type="PANTHER" id="PTHR31948:SF162">
    <property type="entry name" value="MINI ZINC FINGER PROTEIN 2"/>
    <property type="match status" value="1"/>
</dbReference>
<sequence length="149" mass="17399">MPLRNCLYVKLFALKREHHWWWLFENCLHVKVLTKNVSFTAKLCQTVKLLRRKPKWLFEKFTENGLKDSLYHEEMPAQFLVTNVKYHECRRNHACRDGGYILDGCREFVTSGAEGTDSAMTCATCGCHRNYHRREDFCDCPSHPAANGA</sequence>
<accession>A0A445FXS9</accession>
<dbReference type="AlphaFoldDB" id="A0A445FXS9"/>
<organism evidence="7 8">
    <name type="scientific">Glycine soja</name>
    <name type="common">Wild soybean</name>
    <dbReference type="NCBI Taxonomy" id="3848"/>
    <lineage>
        <taxon>Eukaryota</taxon>
        <taxon>Viridiplantae</taxon>
        <taxon>Streptophyta</taxon>
        <taxon>Embryophyta</taxon>
        <taxon>Tracheophyta</taxon>
        <taxon>Spermatophyta</taxon>
        <taxon>Magnoliopsida</taxon>
        <taxon>eudicotyledons</taxon>
        <taxon>Gunneridae</taxon>
        <taxon>Pentapetalae</taxon>
        <taxon>rosids</taxon>
        <taxon>fabids</taxon>
        <taxon>Fabales</taxon>
        <taxon>Fabaceae</taxon>
        <taxon>Papilionoideae</taxon>
        <taxon>50 kb inversion clade</taxon>
        <taxon>NPAAA clade</taxon>
        <taxon>indigoferoid/millettioid clade</taxon>
        <taxon>Phaseoleae</taxon>
        <taxon>Glycine</taxon>
        <taxon>Glycine subgen. Soja</taxon>
    </lineage>
</organism>
<keyword evidence="2" id="KW-0963">Cytoplasm</keyword>
<dbReference type="PROSITE" id="PS51523">
    <property type="entry name" value="ZF_HD_DIMER"/>
    <property type="match status" value="1"/>
</dbReference>
<evidence type="ECO:0000256" key="4">
    <source>
        <dbReference type="ARBA" id="ARBA00022771"/>
    </source>
</evidence>
<keyword evidence="8" id="KW-1185">Reference proteome</keyword>
<evidence type="ECO:0000256" key="3">
    <source>
        <dbReference type="ARBA" id="ARBA00022723"/>
    </source>
</evidence>
<dbReference type="Pfam" id="PF04770">
    <property type="entry name" value="ZF-HD_dimer"/>
    <property type="match status" value="1"/>
</dbReference>
<evidence type="ECO:0000313" key="7">
    <source>
        <dbReference type="EMBL" id="RZB53719.1"/>
    </source>
</evidence>
<keyword evidence="5" id="KW-0862">Zinc</keyword>
<proteinExistence type="predicted"/>
<dbReference type="GO" id="GO:0050793">
    <property type="term" value="P:regulation of developmental process"/>
    <property type="evidence" value="ECO:0007669"/>
    <property type="project" value="TreeGrafter"/>
</dbReference>
<dbReference type="GO" id="GO:0005737">
    <property type="term" value="C:cytoplasm"/>
    <property type="evidence" value="ECO:0007669"/>
    <property type="project" value="UniProtKB-SubCell"/>
</dbReference>
<protein>
    <submittedName>
        <fullName evidence="7">Mini zinc finger protein 1</fullName>
    </submittedName>
</protein>
<feature type="domain" description="ZF-HD dimerization-type" evidence="6">
    <location>
        <begin position="86"/>
        <end position="135"/>
    </location>
</feature>
<dbReference type="EMBL" id="QZWG01000018">
    <property type="protein sequence ID" value="RZB53719.1"/>
    <property type="molecule type" value="Genomic_DNA"/>
</dbReference>
<evidence type="ECO:0000256" key="2">
    <source>
        <dbReference type="ARBA" id="ARBA00022490"/>
    </source>
</evidence>
<dbReference type="GO" id="GO:0003700">
    <property type="term" value="F:DNA-binding transcription factor activity"/>
    <property type="evidence" value="ECO:0007669"/>
    <property type="project" value="TreeGrafter"/>
</dbReference>
<dbReference type="GO" id="GO:0000976">
    <property type="term" value="F:transcription cis-regulatory region binding"/>
    <property type="evidence" value="ECO:0007669"/>
    <property type="project" value="TreeGrafter"/>
</dbReference>